<comment type="caution">
    <text evidence="2">The sequence shown here is derived from an EMBL/GenBank/DDBJ whole genome shotgun (WGS) entry which is preliminary data.</text>
</comment>
<evidence type="ECO:0000313" key="2">
    <source>
        <dbReference type="EMBL" id="MBB5351489.1"/>
    </source>
</evidence>
<evidence type="ECO:0000313" key="3">
    <source>
        <dbReference type="Proteomes" id="UP000557717"/>
    </source>
</evidence>
<gene>
    <name evidence="2" type="ORF">HNR46_001726</name>
</gene>
<dbReference type="InterPro" id="IPR002881">
    <property type="entry name" value="DUF58"/>
</dbReference>
<dbReference type="InterPro" id="IPR036465">
    <property type="entry name" value="vWFA_dom_sf"/>
</dbReference>
<feature type="domain" description="DUF58" evidence="1">
    <location>
        <begin position="68"/>
        <end position="279"/>
    </location>
</feature>
<dbReference type="RefSeq" id="WP_184017704.1">
    <property type="nucleotide sequence ID" value="NZ_JACHFD010000007.1"/>
</dbReference>
<sequence>MAPLPSPGSAHDTDQQRARLAAGLVTPESLDRYRHLVAFARTTVESRFAGRHKSAELGTGGEFAEFTRYVPGLPTSGIDWRLYGRSLRLYLRRFEELSDMTVHLVVDTSGSMRFGTPGNDAKALRAARTAAALAYLMIRQGDKTSLTLFNDVVRHHLPAGGTQRHFHQMLRSLVTPAYGASGPTRIADSLAATIPLLKPRGRVVLLSDFLGEDPEAVLTALGPLLHRGHEILLLQLSDPAERTLPDIPLARFIDMETHEEIQVEPAEIRHRFEKHVAHRTEILRRGSLDRGIDFAVLRTERPYQEAIEAYLGFRQWNTL</sequence>
<evidence type="ECO:0000259" key="1">
    <source>
        <dbReference type="Pfam" id="PF01882"/>
    </source>
</evidence>
<proteinExistence type="predicted"/>
<dbReference type="PANTHER" id="PTHR33608:SF7">
    <property type="entry name" value="DUF58 DOMAIN-CONTAINING PROTEIN"/>
    <property type="match status" value="1"/>
</dbReference>
<dbReference type="Pfam" id="PF01882">
    <property type="entry name" value="DUF58"/>
    <property type="match status" value="1"/>
</dbReference>
<name>A0A840VCG3_9BACT</name>
<reference evidence="2 3" key="1">
    <citation type="submission" date="2020-08" db="EMBL/GenBank/DDBJ databases">
        <title>Genomic Encyclopedia of Type Strains, Phase IV (KMG-IV): sequencing the most valuable type-strain genomes for metagenomic binning, comparative biology and taxonomic classification.</title>
        <authorList>
            <person name="Goeker M."/>
        </authorList>
    </citation>
    <scope>NUCLEOTIDE SEQUENCE [LARGE SCALE GENOMIC DNA]</scope>
    <source>
        <strain evidence="2 3">YC6886</strain>
    </source>
</reference>
<dbReference type="Gene3D" id="3.40.50.410">
    <property type="entry name" value="von Willebrand factor, type A domain"/>
    <property type="match status" value="1"/>
</dbReference>
<dbReference type="PANTHER" id="PTHR33608">
    <property type="entry name" value="BLL2464 PROTEIN"/>
    <property type="match status" value="1"/>
</dbReference>
<dbReference type="SUPFAM" id="SSF53300">
    <property type="entry name" value="vWA-like"/>
    <property type="match status" value="1"/>
</dbReference>
<protein>
    <submittedName>
        <fullName evidence="2">Uncharacterized protein (DUF58 family)</fullName>
    </submittedName>
</protein>
<dbReference type="AlphaFoldDB" id="A0A840VCG3"/>
<keyword evidence="3" id="KW-1185">Reference proteome</keyword>
<dbReference type="Proteomes" id="UP000557717">
    <property type="component" value="Unassembled WGS sequence"/>
</dbReference>
<dbReference type="EMBL" id="JACHFD010000007">
    <property type="protein sequence ID" value="MBB5351489.1"/>
    <property type="molecule type" value="Genomic_DNA"/>
</dbReference>
<accession>A0A840VCG3</accession>
<organism evidence="2 3">
    <name type="scientific">Haloferula luteola</name>
    <dbReference type="NCBI Taxonomy" id="595692"/>
    <lineage>
        <taxon>Bacteria</taxon>
        <taxon>Pseudomonadati</taxon>
        <taxon>Verrucomicrobiota</taxon>
        <taxon>Verrucomicrobiia</taxon>
        <taxon>Verrucomicrobiales</taxon>
        <taxon>Verrucomicrobiaceae</taxon>
        <taxon>Haloferula</taxon>
    </lineage>
</organism>